<name>A0A4Z2HW65_9TELE</name>
<feature type="region of interest" description="Disordered" evidence="1">
    <location>
        <begin position="129"/>
        <end position="154"/>
    </location>
</feature>
<reference evidence="2 3" key="1">
    <citation type="submission" date="2019-03" db="EMBL/GenBank/DDBJ databases">
        <title>First draft genome of Liparis tanakae, snailfish: a comprehensive survey of snailfish specific genes.</title>
        <authorList>
            <person name="Kim W."/>
            <person name="Song I."/>
            <person name="Jeong J.-H."/>
            <person name="Kim D."/>
            <person name="Kim S."/>
            <person name="Ryu S."/>
            <person name="Song J.Y."/>
            <person name="Lee S.K."/>
        </authorList>
    </citation>
    <scope>NUCLEOTIDE SEQUENCE [LARGE SCALE GENOMIC DNA]</scope>
    <source>
        <tissue evidence="2">Muscle</tissue>
    </source>
</reference>
<evidence type="ECO:0000313" key="2">
    <source>
        <dbReference type="EMBL" id="TNN69937.1"/>
    </source>
</evidence>
<comment type="caution">
    <text evidence="2">The sequence shown here is derived from an EMBL/GenBank/DDBJ whole genome shotgun (WGS) entry which is preliminary data.</text>
</comment>
<evidence type="ECO:0000256" key="1">
    <source>
        <dbReference type="SAM" id="MobiDB-lite"/>
    </source>
</evidence>
<feature type="compositionally biased region" description="Low complexity" evidence="1">
    <location>
        <begin position="132"/>
        <end position="148"/>
    </location>
</feature>
<organism evidence="2 3">
    <name type="scientific">Liparis tanakae</name>
    <name type="common">Tanaka's snailfish</name>
    <dbReference type="NCBI Taxonomy" id="230148"/>
    <lineage>
        <taxon>Eukaryota</taxon>
        <taxon>Metazoa</taxon>
        <taxon>Chordata</taxon>
        <taxon>Craniata</taxon>
        <taxon>Vertebrata</taxon>
        <taxon>Euteleostomi</taxon>
        <taxon>Actinopterygii</taxon>
        <taxon>Neopterygii</taxon>
        <taxon>Teleostei</taxon>
        <taxon>Neoteleostei</taxon>
        <taxon>Acanthomorphata</taxon>
        <taxon>Eupercaria</taxon>
        <taxon>Perciformes</taxon>
        <taxon>Cottioidei</taxon>
        <taxon>Cottales</taxon>
        <taxon>Liparidae</taxon>
        <taxon>Liparis</taxon>
    </lineage>
</organism>
<dbReference type="AlphaFoldDB" id="A0A4Z2HW65"/>
<sequence length="525" mass="54243">MVLGHHSVCRSPYPAACRWRGFNRPSCLMARACTTKLCMLALHPVTKGTRRLHAGGVSVEGPGVVAVLATVDDEHRVAERVLVVRRALVACAEALRQTAGVLPGALLVVQAAAPPEAAALGAVVPRQREAAAAEGDPGAGAGADAEGAPGEHRGAADGSVAALAVLTGPAEAGGALGQVHQAGLGVTGHQLLVGPNVPLQLGAVDGVDARDAAPIRTVVARGRGGEVIVPEELLDAVVDVGGVILGEDSERPGESEERGQPEDVVGEVPRVALRVGHHHDVLLQVDVLQVHALPGLHVVIQALVVGEKTRPLREVGVLGLHVGKTEALGEAHLREGRLLQGQQLLGHVFDATVGVVVLGLRHVGVDAFVVNLGAGVRVSVAVARDLPRPADVVVADGLPPDAGFGLLHPLDPLVDALRVHLVLQLVLHVAVPGLHEVDQVEHAQQRQGDVDVAIRAGAVMVHHGLAFEGAVEGEAGHLGDVTPDHRSHATVHEDGQEQAFPKTLPAQRLAQRLLLGSLLLSQSKK</sequence>
<protein>
    <submittedName>
        <fullName evidence="2">Uncharacterized protein</fullName>
    </submittedName>
</protein>
<proteinExistence type="predicted"/>
<dbReference type="EMBL" id="SRLO01000169">
    <property type="protein sequence ID" value="TNN69937.1"/>
    <property type="molecule type" value="Genomic_DNA"/>
</dbReference>
<evidence type="ECO:0000313" key="3">
    <source>
        <dbReference type="Proteomes" id="UP000314294"/>
    </source>
</evidence>
<accession>A0A4Z2HW65</accession>
<dbReference type="Proteomes" id="UP000314294">
    <property type="component" value="Unassembled WGS sequence"/>
</dbReference>
<keyword evidence="3" id="KW-1185">Reference proteome</keyword>
<gene>
    <name evidence="2" type="ORF">EYF80_019810</name>
</gene>